<reference evidence="1" key="1">
    <citation type="submission" date="2018-05" db="EMBL/GenBank/DDBJ databases">
        <title>Draft genome of Mucuna pruriens seed.</title>
        <authorList>
            <person name="Nnadi N.E."/>
            <person name="Vos R."/>
            <person name="Hasami M.H."/>
            <person name="Devisetty U.K."/>
            <person name="Aguiy J.C."/>
        </authorList>
    </citation>
    <scope>NUCLEOTIDE SEQUENCE [LARGE SCALE GENOMIC DNA]</scope>
    <source>
        <strain evidence="1">JCA_2017</strain>
    </source>
</reference>
<organism evidence="1 2">
    <name type="scientific">Mucuna pruriens</name>
    <name type="common">Velvet bean</name>
    <name type="synonym">Dolichos pruriens</name>
    <dbReference type="NCBI Taxonomy" id="157652"/>
    <lineage>
        <taxon>Eukaryota</taxon>
        <taxon>Viridiplantae</taxon>
        <taxon>Streptophyta</taxon>
        <taxon>Embryophyta</taxon>
        <taxon>Tracheophyta</taxon>
        <taxon>Spermatophyta</taxon>
        <taxon>Magnoliopsida</taxon>
        <taxon>eudicotyledons</taxon>
        <taxon>Gunneridae</taxon>
        <taxon>Pentapetalae</taxon>
        <taxon>rosids</taxon>
        <taxon>fabids</taxon>
        <taxon>Fabales</taxon>
        <taxon>Fabaceae</taxon>
        <taxon>Papilionoideae</taxon>
        <taxon>50 kb inversion clade</taxon>
        <taxon>NPAAA clade</taxon>
        <taxon>indigoferoid/millettioid clade</taxon>
        <taxon>Phaseoleae</taxon>
        <taxon>Mucuna</taxon>
    </lineage>
</organism>
<evidence type="ECO:0008006" key="3">
    <source>
        <dbReference type="Google" id="ProtNLM"/>
    </source>
</evidence>
<accession>A0A371EPF9</accession>
<evidence type="ECO:0000313" key="1">
    <source>
        <dbReference type="EMBL" id="RDX67942.1"/>
    </source>
</evidence>
<keyword evidence="2" id="KW-1185">Reference proteome</keyword>
<comment type="caution">
    <text evidence="1">The sequence shown here is derived from an EMBL/GenBank/DDBJ whole genome shotgun (WGS) entry which is preliminary data.</text>
</comment>
<dbReference type="EMBL" id="QJKJ01012763">
    <property type="protein sequence ID" value="RDX67942.1"/>
    <property type="molecule type" value="Genomic_DNA"/>
</dbReference>
<dbReference type="Proteomes" id="UP000257109">
    <property type="component" value="Unassembled WGS sequence"/>
</dbReference>
<gene>
    <name evidence="1" type="ORF">CR513_53121</name>
</gene>
<protein>
    <recommendedName>
        <fullName evidence="3">DUF4219 domain-containing protein</fullName>
    </recommendedName>
</protein>
<evidence type="ECO:0000313" key="2">
    <source>
        <dbReference type="Proteomes" id="UP000257109"/>
    </source>
</evidence>
<dbReference type="AlphaFoldDB" id="A0A371EPF9"/>
<proteinExistence type="predicted"/>
<sequence length="95" mass="11079">MTIESGFVQSIIPKFDGHYDHWCMFMENFMKLKEYWSKVANDILVVPEENQLSEAQKKATDEASLKDMKAKNYLFQAIDRSILETILNKDTAKDI</sequence>
<feature type="non-terminal residue" evidence="1">
    <location>
        <position position="1"/>
    </location>
</feature>
<dbReference type="OrthoDB" id="1659983at2759"/>
<name>A0A371EPF9_MUCPR</name>